<organism evidence="2 3">
    <name type="scientific">Roseateles koreensis</name>
    <dbReference type="NCBI Taxonomy" id="2987526"/>
    <lineage>
        <taxon>Bacteria</taxon>
        <taxon>Pseudomonadati</taxon>
        <taxon>Pseudomonadota</taxon>
        <taxon>Betaproteobacteria</taxon>
        <taxon>Burkholderiales</taxon>
        <taxon>Sphaerotilaceae</taxon>
        <taxon>Roseateles</taxon>
    </lineage>
</organism>
<keyword evidence="3" id="KW-1185">Reference proteome</keyword>
<evidence type="ECO:0000313" key="3">
    <source>
        <dbReference type="Proteomes" id="UP001219862"/>
    </source>
</evidence>
<feature type="chain" id="PRO_5046312100" description="Lipoprotein" evidence="1">
    <location>
        <begin position="27"/>
        <end position="188"/>
    </location>
</feature>
<accession>A0ABT5KW97</accession>
<proteinExistence type="predicted"/>
<protein>
    <recommendedName>
        <fullName evidence="4">Lipoprotein</fullName>
    </recommendedName>
</protein>
<sequence>MKIVANAAPLLTAAALLALVGCGTPADSPGMRLSAVESLQMRAWVPEALKYQMVLESVTGGQPTGRFWGAKISNASLQEALSESLHSLGLLSNTPGVGRYLLSVNLVALDQPLFALNMKVSVVMDYTLIDKNAGDKVVYQRRLRSLHTVQFLDSMVDPNERTRQASEEAVHQNVTTMVRELMEMNWPA</sequence>
<dbReference type="RefSeq" id="WP_273598358.1">
    <property type="nucleotide sequence ID" value="NZ_JAQQXS010000023.1"/>
</dbReference>
<name>A0ABT5KW97_9BURK</name>
<feature type="signal peptide" evidence="1">
    <location>
        <begin position="1"/>
        <end position="26"/>
    </location>
</feature>
<dbReference type="Proteomes" id="UP001219862">
    <property type="component" value="Unassembled WGS sequence"/>
</dbReference>
<keyword evidence="1" id="KW-0732">Signal</keyword>
<reference evidence="2 3" key="1">
    <citation type="submission" date="2022-10" db="EMBL/GenBank/DDBJ databases">
        <title>paucibacter sp. hw8 Genome sequencing.</title>
        <authorList>
            <person name="Park S."/>
        </authorList>
    </citation>
    <scope>NUCLEOTIDE SEQUENCE [LARGE SCALE GENOMIC DNA]</scope>
    <source>
        <strain evidence="3">hw8</strain>
    </source>
</reference>
<dbReference type="EMBL" id="JAQQXS010000023">
    <property type="protein sequence ID" value="MDC8787219.1"/>
    <property type="molecule type" value="Genomic_DNA"/>
</dbReference>
<evidence type="ECO:0000256" key="1">
    <source>
        <dbReference type="SAM" id="SignalP"/>
    </source>
</evidence>
<dbReference type="PROSITE" id="PS51257">
    <property type="entry name" value="PROKAR_LIPOPROTEIN"/>
    <property type="match status" value="1"/>
</dbReference>
<evidence type="ECO:0000313" key="2">
    <source>
        <dbReference type="EMBL" id="MDC8787219.1"/>
    </source>
</evidence>
<gene>
    <name evidence="2" type="ORF">PRZ01_18680</name>
</gene>
<comment type="caution">
    <text evidence="2">The sequence shown here is derived from an EMBL/GenBank/DDBJ whole genome shotgun (WGS) entry which is preliminary data.</text>
</comment>
<evidence type="ECO:0008006" key="4">
    <source>
        <dbReference type="Google" id="ProtNLM"/>
    </source>
</evidence>